<dbReference type="PANTHER" id="PTHR41263:SF1">
    <property type="entry name" value="ASPARTYL-PHOSPHATE PHOSPHATASE YISI"/>
    <property type="match status" value="1"/>
</dbReference>
<dbReference type="RefSeq" id="WP_184523606.1">
    <property type="nucleotide sequence ID" value="NZ_JACHGK010000002.1"/>
</dbReference>
<dbReference type="Proteomes" id="UP000531594">
    <property type="component" value="Unassembled WGS sequence"/>
</dbReference>
<gene>
    <name evidence="1" type="ORF">HNR53_001112</name>
</gene>
<protein>
    <recommendedName>
        <fullName evidence="3">Aspartyl-phosphate phosphatase Spo0E family protein</fullName>
    </recommendedName>
</protein>
<proteinExistence type="predicted"/>
<organism evidence="1 2">
    <name type="scientific">Bacillus benzoevorans</name>
    <dbReference type="NCBI Taxonomy" id="1456"/>
    <lineage>
        <taxon>Bacteria</taxon>
        <taxon>Bacillati</taxon>
        <taxon>Bacillota</taxon>
        <taxon>Bacilli</taxon>
        <taxon>Bacillales</taxon>
        <taxon>Bacillaceae</taxon>
        <taxon>Bacillus</taxon>
    </lineage>
</organism>
<dbReference type="InterPro" id="IPR053028">
    <property type="entry name" value="Spo0E-like_phosphatase"/>
</dbReference>
<dbReference type="InterPro" id="IPR036638">
    <property type="entry name" value="HLH_DNA-bd_sf"/>
</dbReference>
<dbReference type="InterPro" id="IPR018540">
    <property type="entry name" value="Spo0E-like"/>
</dbReference>
<dbReference type="SUPFAM" id="SSF140500">
    <property type="entry name" value="BAS1536-like"/>
    <property type="match status" value="1"/>
</dbReference>
<dbReference type="GO" id="GO:0046983">
    <property type="term" value="F:protein dimerization activity"/>
    <property type="evidence" value="ECO:0007669"/>
    <property type="project" value="InterPro"/>
</dbReference>
<dbReference type="AlphaFoldDB" id="A0A7X0HPL1"/>
<evidence type="ECO:0008006" key="3">
    <source>
        <dbReference type="Google" id="ProtNLM"/>
    </source>
</evidence>
<dbReference type="Gene3D" id="4.10.280.10">
    <property type="entry name" value="Helix-loop-helix DNA-binding domain"/>
    <property type="match status" value="1"/>
</dbReference>
<dbReference type="InterPro" id="IPR037208">
    <property type="entry name" value="Spo0E-like_sf"/>
</dbReference>
<comment type="caution">
    <text evidence="1">The sequence shown here is derived from an EMBL/GenBank/DDBJ whole genome shotgun (WGS) entry which is preliminary data.</text>
</comment>
<evidence type="ECO:0000313" key="2">
    <source>
        <dbReference type="Proteomes" id="UP000531594"/>
    </source>
</evidence>
<dbReference type="Pfam" id="PF09388">
    <property type="entry name" value="SpoOE-like"/>
    <property type="match status" value="1"/>
</dbReference>
<reference evidence="1 2" key="1">
    <citation type="submission" date="2020-08" db="EMBL/GenBank/DDBJ databases">
        <title>Genomic Encyclopedia of Type Strains, Phase IV (KMG-IV): sequencing the most valuable type-strain genomes for metagenomic binning, comparative biology and taxonomic classification.</title>
        <authorList>
            <person name="Goeker M."/>
        </authorList>
    </citation>
    <scope>NUCLEOTIDE SEQUENCE [LARGE SCALE GENOMIC DNA]</scope>
    <source>
        <strain evidence="1 2">DSM 5391</strain>
    </source>
</reference>
<name>A0A7X0HPL1_9BACI</name>
<evidence type="ECO:0000313" key="1">
    <source>
        <dbReference type="EMBL" id="MBB6444504.1"/>
    </source>
</evidence>
<dbReference type="EMBL" id="JACHGK010000002">
    <property type="protein sequence ID" value="MBB6444504.1"/>
    <property type="molecule type" value="Genomic_DNA"/>
</dbReference>
<keyword evidence="2" id="KW-1185">Reference proteome</keyword>
<dbReference type="GO" id="GO:0043937">
    <property type="term" value="P:regulation of sporulation"/>
    <property type="evidence" value="ECO:0007669"/>
    <property type="project" value="InterPro"/>
</dbReference>
<dbReference type="PANTHER" id="PTHR41263">
    <property type="entry name" value="ASPARTYL-PHOSPHATE PHOSPHATASE YISI"/>
    <property type="match status" value="1"/>
</dbReference>
<sequence length="62" mass="7508">MVDTEKDRLELKINELRNKMIRSAATTGLNSHRTIYHSQELDKLIMIYQKLFYKKRNKRNIV</sequence>
<accession>A0A7X0HPL1</accession>